<dbReference type="Proteomes" id="UP000799444">
    <property type="component" value="Unassembled WGS sequence"/>
</dbReference>
<gene>
    <name evidence="2" type="ORF">EJ04DRAFT_70827</name>
</gene>
<reference evidence="2" key="1">
    <citation type="journal article" date="2020" name="Stud. Mycol.">
        <title>101 Dothideomycetes genomes: a test case for predicting lifestyles and emergence of pathogens.</title>
        <authorList>
            <person name="Haridas S."/>
            <person name="Albert R."/>
            <person name="Binder M."/>
            <person name="Bloem J."/>
            <person name="Labutti K."/>
            <person name="Salamov A."/>
            <person name="Andreopoulos B."/>
            <person name="Baker S."/>
            <person name="Barry K."/>
            <person name="Bills G."/>
            <person name="Bluhm B."/>
            <person name="Cannon C."/>
            <person name="Castanera R."/>
            <person name="Culley D."/>
            <person name="Daum C."/>
            <person name="Ezra D."/>
            <person name="Gonzalez J."/>
            <person name="Henrissat B."/>
            <person name="Kuo A."/>
            <person name="Liang C."/>
            <person name="Lipzen A."/>
            <person name="Lutzoni F."/>
            <person name="Magnuson J."/>
            <person name="Mondo S."/>
            <person name="Nolan M."/>
            <person name="Ohm R."/>
            <person name="Pangilinan J."/>
            <person name="Park H.-J."/>
            <person name="Ramirez L."/>
            <person name="Alfaro M."/>
            <person name="Sun H."/>
            <person name="Tritt A."/>
            <person name="Yoshinaga Y."/>
            <person name="Zwiers L.-H."/>
            <person name="Turgeon B."/>
            <person name="Goodwin S."/>
            <person name="Spatafora J."/>
            <person name="Crous P."/>
            <person name="Grigoriev I."/>
        </authorList>
    </citation>
    <scope>NUCLEOTIDE SEQUENCE</scope>
    <source>
        <strain evidence="2">CBS 125425</strain>
    </source>
</reference>
<name>A0A9P4R2C5_9PLEO</name>
<organism evidence="2 3">
    <name type="scientific">Polyplosphaeria fusca</name>
    <dbReference type="NCBI Taxonomy" id="682080"/>
    <lineage>
        <taxon>Eukaryota</taxon>
        <taxon>Fungi</taxon>
        <taxon>Dikarya</taxon>
        <taxon>Ascomycota</taxon>
        <taxon>Pezizomycotina</taxon>
        <taxon>Dothideomycetes</taxon>
        <taxon>Pleosporomycetidae</taxon>
        <taxon>Pleosporales</taxon>
        <taxon>Tetraplosphaeriaceae</taxon>
        <taxon>Polyplosphaeria</taxon>
    </lineage>
</organism>
<protein>
    <submittedName>
        <fullName evidence="2">Uncharacterized protein</fullName>
    </submittedName>
</protein>
<dbReference type="EMBL" id="ML996111">
    <property type="protein sequence ID" value="KAF2738123.1"/>
    <property type="molecule type" value="Genomic_DNA"/>
</dbReference>
<sequence>MYSRRLLPRLVGRHIIRWAPLAETAGSLSTAPRRWCAKFPPPSRPRGSTAHPSPRRAHPNLSPAKRALDALISRALRHSLTAGP</sequence>
<dbReference type="AlphaFoldDB" id="A0A9P4R2C5"/>
<evidence type="ECO:0000313" key="3">
    <source>
        <dbReference type="Proteomes" id="UP000799444"/>
    </source>
</evidence>
<evidence type="ECO:0000256" key="1">
    <source>
        <dbReference type="SAM" id="MobiDB-lite"/>
    </source>
</evidence>
<evidence type="ECO:0000313" key="2">
    <source>
        <dbReference type="EMBL" id="KAF2738123.1"/>
    </source>
</evidence>
<comment type="caution">
    <text evidence="2">The sequence shown here is derived from an EMBL/GenBank/DDBJ whole genome shotgun (WGS) entry which is preliminary data.</text>
</comment>
<feature type="region of interest" description="Disordered" evidence="1">
    <location>
        <begin position="26"/>
        <end position="64"/>
    </location>
</feature>
<accession>A0A9P4R2C5</accession>
<keyword evidence="3" id="KW-1185">Reference proteome</keyword>
<proteinExistence type="predicted"/>